<name>C6LH67_9FIRM</name>
<organism evidence="1 2">
    <name type="scientific">Marvinbryantia formatexigens DSM 14469</name>
    <dbReference type="NCBI Taxonomy" id="478749"/>
    <lineage>
        <taxon>Bacteria</taxon>
        <taxon>Bacillati</taxon>
        <taxon>Bacillota</taxon>
        <taxon>Clostridia</taxon>
        <taxon>Lachnospirales</taxon>
        <taxon>Lachnospiraceae</taxon>
        <taxon>Marvinbryantia</taxon>
    </lineage>
</organism>
<dbReference type="SUPFAM" id="SSF50104">
    <property type="entry name" value="Translation proteins SH3-like domain"/>
    <property type="match status" value="1"/>
</dbReference>
<reference evidence="1" key="1">
    <citation type="submission" date="2009-07" db="EMBL/GenBank/DDBJ databases">
        <authorList>
            <person name="Weinstock G."/>
            <person name="Sodergren E."/>
            <person name="Clifton S."/>
            <person name="Fulton L."/>
            <person name="Fulton B."/>
            <person name="Courtney L."/>
            <person name="Fronick C."/>
            <person name="Harrison M."/>
            <person name="Strong C."/>
            <person name="Farmer C."/>
            <person name="Delahaunty K."/>
            <person name="Markovic C."/>
            <person name="Hall O."/>
            <person name="Minx P."/>
            <person name="Tomlinson C."/>
            <person name="Mitreva M."/>
            <person name="Nelson J."/>
            <person name="Hou S."/>
            <person name="Wollam A."/>
            <person name="Pepin K.H."/>
            <person name="Johnson M."/>
            <person name="Bhonagiri V."/>
            <person name="Nash W.E."/>
            <person name="Warren W."/>
            <person name="Chinwalla A."/>
            <person name="Mardis E.R."/>
            <person name="Wilson R.K."/>
        </authorList>
    </citation>
    <scope>NUCLEOTIDE SEQUENCE [LARGE SCALE GENOMIC DNA]</scope>
    <source>
        <strain evidence="1">DSM 14469</strain>
    </source>
</reference>
<dbReference type="EMBL" id="ACCL02000013">
    <property type="protein sequence ID" value="EET60126.1"/>
    <property type="molecule type" value="Genomic_DNA"/>
</dbReference>
<proteinExistence type="predicted"/>
<dbReference type="InterPro" id="IPR008991">
    <property type="entry name" value="Translation_prot_SH3-like_sf"/>
</dbReference>
<gene>
    <name evidence="1" type="ORF">BRYFOR_07977</name>
</gene>
<dbReference type="STRING" id="168384.SAMN05660368_02746"/>
<comment type="caution">
    <text evidence="1">The sequence shown here is derived from an EMBL/GenBank/DDBJ whole genome shotgun (WGS) entry which is preliminary data.</text>
</comment>
<evidence type="ECO:0008006" key="3">
    <source>
        <dbReference type="Google" id="ProtNLM"/>
    </source>
</evidence>
<evidence type="ECO:0000313" key="2">
    <source>
        <dbReference type="Proteomes" id="UP000005561"/>
    </source>
</evidence>
<keyword evidence="2" id="KW-1185">Reference proteome</keyword>
<evidence type="ECO:0000313" key="1">
    <source>
        <dbReference type="EMBL" id="EET60126.1"/>
    </source>
</evidence>
<sequence length="95" mass="11281">MEVRMDRFEAGMLAWSRAGHDSGTLYVIMRTDEEYVYLTDGRLKPVDKPKKKKKKHVQVMRTIPQELADMPEKEIKNEDIRRVIRRFANVESRCN</sequence>
<dbReference type="Proteomes" id="UP000005561">
    <property type="component" value="Unassembled WGS sequence"/>
</dbReference>
<accession>C6LH67</accession>
<protein>
    <recommendedName>
        <fullName evidence="3">RNA-binding protein</fullName>
    </recommendedName>
</protein>
<dbReference type="AlphaFoldDB" id="C6LH67"/>